<protein>
    <submittedName>
        <fullName evidence="12">Efflux RND transporter periplasmic adaptor subunit</fullName>
    </submittedName>
</protein>
<evidence type="ECO:0000313" key="13">
    <source>
        <dbReference type="Proteomes" id="UP001431010"/>
    </source>
</evidence>
<dbReference type="InterPro" id="IPR058627">
    <property type="entry name" value="MdtA-like_C"/>
</dbReference>
<dbReference type="RefSeq" id="WP_231319319.1">
    <property type="nucleotide sequence ID" value="NZ_CP088156.1"/>
</dbReference>
<dbReference type="Pfam" id="PF25876">
    <property type="entry name" value="HH_MFP_RND"/>
    <property type="match status" value="1"/>
</dbReference>
<dbReference type="Gene3D" id="2.40.50.100">
    <property type="match status" value="1"/>
</dbReference>
<evidence type="ECO:0000259" key="8">
    <source>
        <dbReference type="Pfam" id="PF25876"/>
    </source>
</evidence>
<evidence type="ECO:0000256" key="3">
    <source>
        <dbReference type="ARBA" id="ARBA00022448"/>
    </source>
</evidence>
<dbReference type="InterPro" id="IPR058625">
    <property type="entry name" value="MdtA-like_BSH"/>
</dbReference>
<dbReference type="NCBIfam" id="TIGR01730">
    <property type="entry name" value="RND_mfp"/>
    <property type="match status" value="1"/>
</dbReference>
<organism evidence="12 13">
    <name type="scientific">Bradyrhizobium ontarionense</name>
    <dbReference type="NCBI Taxonomy" id="2898149"/>
    <lineage>
        <taxon>Bacteria</taxon>
        <taxon>Pseudomonadati</taxon>
        <taxon>Pseudomonadota</taxon>
        <taxon>Alphaproteobacteria</taxon>
        <taxon>Hyphomicrobiales</taxon>
        <taxon>Nitrobacteraceae</taxon>
        <taxon>Bradyrhizobium</taxon>
    </lineage>
</organism>
<evidence type="ECO:0000259" key="9">
    <source>
        <dbReference type="Pfam" id="PF25917"/>
    </source>
</evidence>
<evidence type="ECO:0000259" key="10">
    <source>
        <dbReference type="Pfam" id="PF25944"/>
    </source>
</evidence>
<evidence type="ECO:0000256" key="2">
    <source>
        <dbReference type="ARBA" id="ARBA00009477"/>
    </source>
</evidence>
<evidence type="ECO:0000256" key="7">
    <source>
        <dbReference type="SAM" id="Phobius"/>
    </source>
</evidence>
<dbReference type="Gene3D" id="2.40.30.170">
    <property type="match status" value="1"/>
</dbReference>
<dbReference type="InterPro" id="IPR058626">
    <property type="entry name" value="MdtA-like_b-barrel"/>
</dbReference>
<accession>A0ABY3R917</accession>
<dbReference type="Gene3D" id="1.10.287.470">
    <property type="entry name" value="Helix hairpin bin"/>
    <property type="match status" value="1"/>
</dbReference>
<dbReference type="SUPFAM" id="SSF111369">
    <property type="entry name" value="HlyD-like secretion proteins"/>
    <property type="match status" value="1"/>
</dbReference>
<gene>
    <name evidence="12" type="ORF">LQG66_29310</name>
</gene>
<keyword evidence="4" id="KW-1003">Cell membrane</keyword>
<keyword evidence="7" id="KW-0812">Transmembrane</keyword>
<evidence type="ECO:0000256" key="1">
    <source>
        <dbReference type="ARBA" id="ARBA00004236"/>
    </source>
</evidence>
<sequence>MMRHWQIDEADIVDERVQAGSHQRANVTGQPPKTRVSKGLLVWFAVILTAAAAGSALYRTELTSRLTIWGQNVPTPAMRPVSPAAAVAVVQVRTDDVPIYVYSIGTVQAYNTVNVKARVDGYITEILFKEGQDVKAGDLLAKIDPVPYQAQLQQQEAARASKLAQLGAAELDLKRYETLAVKDFATRQQVDNQRALVEQYRADLLSFEAQINYAKAQLNYATIVSPIDGKVGVRQVDVGNYVQASSPSTIAVITQLQPISVIFTISSVAAATAQLRPGGAKIPVLAFAPDQTTELDRGIVETVDNQVDPTSGTIKLKATFPNTSLRLWPGDFVNGRVIVDTQRDTLTVPSSAVRHGPNQDFVWVVNDDKVVYTPVTIGQIFGGRTVLKRGPPAGTTIVVDGHYRLDNGTPVQIVRTDKDAAPGARTTSASK</sequence>
<dbReference type="EMBL" id="CP088156">
    <property type="protein sequence ID" value="UFZ03296.1"/>
    <property type="molecule type" value="Genomic_DNA"/>
</dbReference>
<dbReference type="Proteomes" id="UP001431010">
    <property type="component" value="Chromosome"/>
</dbReference>
<evidence type="ECO:0000256" key="5">
    <source>
        <dbReference type="ARBA" id="ARBA00022519"/>
    </source>
</evidence>
<dbReference type="Gene3D" id="2.40.420.20">
    <property type="match status" value="1"/>
</dbReference>
<reference evidence="12" key="1">
    <citation type="journal article" date="2024" name="Antonie Van Leeuwenhoek">
        <title>Bradyrhizobium ontarionense sp. nov., a novel bacterial symbiont isolated from Aeschynomene indica (Indian jointvetch), harbours photosynthesis, nitrogen fixation and nitrous oxide (N2O) reductase genes.</title>
        <authorList>
            <person name="Bromfield E.S.P."/>
            <person name="Cloutier S."/>
        </authorList>
    </citation>
    <scope>NUCLEOTIDE SEQUENCE</scope>
    <source>
        <strain evidence="12">A19</strain>
    </source>
</reference>
<dbReference type="Pfam" id="PF25967">
    <property type="entry name" value="RND-MFP_C"/>
    <property type="match status" value="1"/>
</dbReference>
<comment type="subcellular location">
    <subcellularLocation>
        <location evidence="1">Cell membrane</location>
    </subcellularLocation>
</comment>
<keyword evidence="6 7" id="KW-0472">Membrane</keyword>
<dbReference type="InterPro" id="IPR006143">
    <property type="entry name" value="RND_pump_MFP"/>
</dbReference>
<feature type="domain" description="Multidrug resistance protein MdtA-like C-terminal permuted SH3" evidence="11">
    <location>
        <begin position="345"/>
        <end position="401"/>
    </location>
</feature>
<keyword evidence="13" id="KW-1185">Reference proteome</keyword>
<dbReference type="Pfam" id="PF25917">
    <property type="entry name" value="BSH_RND"/>
    <property type="match status" value="1"/>
</dbReference>
<feature type="domain" description="Multidrug resistance protein MdtA-like barrel-sandwich hybrid" evidence="9">
    <location>
        <begin position="111"/>
        <end position="254"/>
    </location>
</feature>
<evidence type="ECO:0000256" key="4">
    <source>
        <dbReference type="ARBA" id="ARBA00022475"/>
    </source>
</evidence>
<feature type="domain" description="Multidrug resistance protein MdtA-like alpha-helical hairpin" evidence="8">
    <location>
        <begin position="151"/>
        <end position="221"/>
    </location>
</feature>
<comment type="similarity">
    <text evidence="2">Belongs to the membrane fusion protein (MFP) (TC 8.A.1) family.</text>
</comment>
<dbReference type="Pfam" id="PF25944">
    <property type="entry name" value="Beta-barrel_RND"/>
    <property type="match status" value="1"/>
</dbReference>
<name>A0ABY3R917_9BRAD</name>
<keyword evidence="3" id="KW-0813">Transport</keyword>
<proteinExistence type="inferred from homology"/>
<dbReference type="InterPro" id="IPR058624">
    <property type="entry name" value="MdtA-like_HH"/>
</dbReference>
<evidence type="ECO:0000259" key="11">
    <source>
        <dbReference type="Pfam" id="PF25967"/>
    </source>
</evidence>
<keyword evidence="7" id="KW-1133">Transmembrane helix</keyword>
<evidence type="ECO:0000313" key="12">
    <source>
        <dbReference type="EMBL" id="UFZ03296.1"/>
    </source>
</evidence>
<evidence type="ECO:0000256" key="6">
    <source>
        <dbReference type="ARBA" id="ARBA00023136"/>
    </source>
</evidence>
<dbReference type="PANTHER" id="PTHR30469:SF12">
    <property type="entry name" value="MULTIDRUG RESISTANCE PROTEIN MDTA"/>
    <property type="match status" value="1"/>
</dbReference>
<keyword evidence="5" id="KW-0997">Cell inner membrane</keyword>
<dbReference type="PANTHER" id="PTHR30469">
    <property type="entry name" value="MULTIDRUG RESISTANCE PROTEIN MDTA"/>
    <property type="match status" value="1"/>
</dbReference>
<feature type="domain" description="Multidrug resistance protein MdtA-like beta-barrel" evidence="10">
    <location>
        <begin position="258"/>
        <end position="340"/>
    </location>
</feature>
<feature type="transmembrane region" description="Helical" evidence="7">
    <location>
        <begin position="40"/>
        <end position="58"/>
    </location>
</feature>